<evidence type="ECO:0000259" key="10">
    <source>
        <dbReference type="Pfam" id="PF01431"/>
    </source>
</evidence>
<dbReference type="GO" id="GO:0005886">
    <property type="term" value="C:plasma membrane"/>
    <property type="evidence" value="ECO:0007669"/>
    <property type="project" value="UniProtKB-SubCell"/>
</dbReference>
<evidence type="ECO:0000256" key="9">
    <source>
        <dbReference type="SAM" id="Phobius"/>
    </source>
</evidence>
<dbReference type="Gene3D" id="1.10.1380.10">
    <property type="entry name" value="Neutral endopeptidase , domain2"/>
    <property type="match status" value="1"/>
</dbReference>
<accession>A0A9P0NP99</accession>
<dbReference type="InterPro" id="IPR018497">
    <property type="entry name" value="Peptidase_M13_C"/>
</dbReference>
<evidence type="ECO:0000256" key="7">
    <source>
        <dbReference type="ARBA" id="ARBA00022833"/>
    </source>
</evidence>
<dbReference type="AlphaFoldDB" id="A0A9P0NP99"/>
<evidence type="ECO:0000313" key="13">
    <source>
        <dbReference type="Proteomes" id="UP001154329"/>
    </source>
</evidence>
<keyword evidence="9" id="KW-0472">Membrane</keyword>
<evidence type="ECO:0000256" key="2">
    <source>
        <dbReference type="ARBA" id="ARBA00004401"/>
    </source>
</evidence>
<dbReference type="SUPFAM" id="SSF55486">
    <property type="entry name" value="Metalloproteases ('zincins'), catalytic domain"/>
    <property type="match status" value="1"/>
</dbReference>
<keyword evidence="6" id="KW-0378">Hydrolase</keyword>
<dbReference type="CDD" id="cd08662">
    <property type="entry name" value="M13"/>
    <property type="match status" value="1"/>
</dbReference>
<evidence type="ECO:0000256" key="6">
    <source>
        <dbReference type="ARBA" id="ARBA00022801"/>
    </source>
</evidence>
<keyword evidence="9" id="KW-0812">Transmembrane</keyword>
<dbReference type="InterPro" id="IPR024079">
    <property type="entry name" value="MetalloPept_cat_dom_sf"/>
</dbReference>
<evidence type="ECO:0000313" key="12">
    <source>
        <dbReference type="EMBL" id="CAH1732433.1"/>
    </source>
</evidence>
<keyword evidence="4" id="KW-0645">Protease</keyword>
<dbReference type="Gene3D" id="3.40.390.10">
    <property type="entry name" value="Collagenase (Catalytic Domain)"/>
    <property type="match status" value="1"/>
</dbReference>
<comment type="subcellular location">
    <subcellularLocation>
        <location evidence="2">Cell membrane</location>
        <topology evidence="2">Single-pass type II membrane protein</topology>
    </subcellularLocation>
</comment>
<dbReference type="InterPro" id="IPR042089">
    <property type="entry name" value="Peptidase_M13_dom_2"/>
</dbReference>
<keyword evidence="13" id="KW-1185">Reference proteome</keyword>
<comment type="similarity">
    <text evidence="3">Belongs to the peptidase M13 family.</text>
</comment>
<dbReference type="PANTHER" id="PTHR11733:SF224">
    <property type="entry name" value="NEPRILYSIN-2"/>
    <property type="match status" value="1"/>
</dbReference>
<dbReference type="GO" id="GO:0046872">
    <property type="term" value="F:metal ion binding"/>
    <property type="evidence" value="ECO:0007669"/>
    <property type="project" value="UniProtKB-KW"/>
</dbReference>
<name>A0A9P0NP99_APHGO</name>
<keyword evidence="5" id="KW-0479">Metal-binding</keyword>
<evidence type="ECO:0000256" key="5">
    <source>
        <dbReference type="ARBA" id="ARBA00022723"/>
    </source>
</evidence>
<evidence type="ECO:0000256" key="3">
    <source>
        <dbReference type="ARBA" id="ARBA00007357"/>
    </source>
</evidence>
<evidence type="ECO:0000256" key="1">
    <source>
        <dbReference type="ARBA" id="ARBA00001947"/>
    </source>
</evidence>
<keyword evidence="7" id="KW-0862">Zinc</keyword>
<keyword evidence="8" id="KW-0482">Metalloprotease</keyword>
<feature type="domain" description="Peptidase M13 C-terminal" evidence="10">
    <location>
        <begin position="558"/>
        <end position="762"/>
    </location>
</feature>
<sequence>MTNLSPVVIKKSTWWKKRTNIERNLIILAGGMVFASSLLVLALYRVYLINSCQNTDSHTLLTTNNGSIRKSRSLLEIRENENNNTICVTPGCVIAADSILKNMDLSVDPCDDFYQFTCGNFIKDSIHDMNVITQLEFAMASRTNKIKMVLNERIQPDEQKPIKIVKSLFKSCMDREKIEEQGLQPFEKMLKSFGGWPVLEAEYWNETGFTWTESMYKLRMAGYSSNYFMSFSIGTDLNNSTTRFIKLDRAPLGLDPKYLAKGLSNKFGYAYYRYMLDIAELFGVRRLNAIKELKNSLNFEVEFAKISLSEEERQNATKLYYPMNITDLQQKFPSIPWQEYMNKMLNPLTIRQDDIIHVTSPKYLSDLETLLSNTPKRVQANYIFWRATMVSVRFLTEKMKSRQFKYETEINIETQSERSDECWSSCLYHLNVATMSLYVRRFFGENAQKKVSKIINGIRRENYKILSTIDWMDNVTKEMAIEQAKSMTVEIAYPELLDDIKLNAYYENLEVHEEDYYTLVLKLNKFNIDKKFSKLRQQIANKLDWIDNFKVLSTIMDYNVDDNSINVPAGIMQDTFFSNDRPQYMNYGAIGTLIGQEINHYLAEITKTNNGTDKDFWTPDTEMESNYLKKGICLMEQFYNYTDVEIILKDDNIYNAMDSLFVNNGGLKEAYYAYNAWAKQHDVEPRLPGLQDYTPQQMIWMSAVNAQCFKLVNRYFNSSFIAKYHLIKQGQIISPLLNLDDFSNDFRCPLGSAMNPAEKCRVF</sequence>
<evidence type="ECO:0000259" key="11">
    <source>
        <dbReference type="Pfam" id="PF05649"/>
    </source>
</evidence>
<feature type="transmembrane region" description="Helical" evidence="9">
    <location>
        <begin position="25"/>
        <end position="47"/>
    </location>
</feature>
<dbReference type="Pfam" id="PF01431">
    <property type="entry name" value="Peptidase_M13"/>
    <property type="match status" value="1"/>
</dbReference>
<keyword evidence="9" id="KW-1133">Transmembrane helix</keyword>
<evidence type="ECO:0000256" key="4">
    <source>
        <dbReference type="ARBA" id="ARBA00022670"/>
    </source>
</evidence>
<dbReference type="InterPro" id="IPR008753">
    <property type="entry name" value="Peptidase_M13_N"/>
</dbReference>
<dbReference type="PRINTS" id="PR00786">
    <property type="entry name" value="NEPRILYSIN"/>
</dbReference>
<organism evidence="12 13">
    <name type="scientific">Aphis gossypii</name>
    <name type="common">Cotton aphid</name>
    <dbReference type="NCBI Taxonomy" id="80765"/>
    <lineage>
        <taxon>Eukaryota</taxon>
        <taxon>Metazoa</taxon>
        <taxon>Ecdysozoa</taxon>
        <taxon>Arthropoda</taxon>
        <taxon>Hexapoda</taxon>
        <taxon>Insecta</taxon>
        <taxon>Pterygota</taxon>
        <taxon>Neoptera</taxon>
        <taxon>Paraneoptera</taxon>
        <taxon>Hemiptera</taxon>
        <taxon>Sternorrhyncha</taxon>
        <taxon>Aphidomorpha</taxon>
        <taxon>Aphidoidea</taxon>
        <taxon>Aphididae</taxon>
        <taxon>Aphidini</taxon>
        <taxon>Aphis</taxon>
        <taxon>Aphis</taxon>
    </lineage>
</organism>
<dbReference type="Pfam" id="PF05649">
    <property type="entry name" value="Peptidase_M13_N"/>
    <property type="match status" value="1"/>
</dbReference>
<dbReference type="EMBL" id="OU899036">
    <property type="protein sequence ID" value="CAH1732433.1"/>
    <property type="molecule type" value="Genomic_DNA"/>
</dbReference>
<reference evidence="12" key="1">
    <citation type="submission" date="2022-02" db="EMBL/GenBank/DDBJ databases">
        <authorList>
            <person name="King R."/>
        </authorList>
    </citation>
    <scope>NUCLEOTIDE SEQUENCE</scope>
</reference>
<proteinExistence type="inferred from homology"/>
<reference evidence="12" key="2">
    <citation type="submission" date="2022-10" db="EMBL/GenBank/DDBJ databases">
        <authorList>
            <consortium name="ENA_rothamsted_submissions"/>
            <consortium name="culmorum"/>
            <person name="King R."/>
        </authorList>
    </citation>
    <scope>NUCLEOTIDE SEQUENCE</scope>
</reference>
<protein>
    <submittedName>
        <fullName evidence="12">Uncharacterized protein</fullName>
    </submittedName>
</protein>
<evidence type="ECO:0000256" key="8">
    <source>
        <dbReference type="ARBA" id="ARBA00023049"/>
    </source>
</evidence>
<dbReference type="GO" id="GO:0004222">
    <property type="term" value="F:metalloendopeptidase activity"/>
    <property type="evidence" value="ECO:0007669"/>
    <property type="project" value="InterPro"/>
</dbReference>
<feature type="domain" description="Peptidase M13 N-terminal" evidence="11">
    <location>
        <begin position="109"/>
        <end position="494"/>
    </location>
</feature>
<dbReference type="PANTHER" id="PTHR11733">
    <property type="entry name" value="ZINC METALLOPROTEASE FAMILY M13 NEPRILYSIN-RELATED"/>
    <property type="match status" value="1"/>
</dbReference>
<dbReference type="Proteomes" id="UP001154329">
    <property type="component" value="Chromosome 3"/>
</dbReference>
<comment type="cofactor">
    <cofactor evidence="1">
        <name>Zn(2+)</name>
        <dbReference type="ChEBI" id="CHEBI:29105"/>
    </cofactor>
</comment>
<gene>
    <name evidence="12" type="ORF">APHIGO_LOCUS8924</name>
</gene>
<dbReference type="GO" id="GO:0016485">
    <property type="term" value="P:protein processing"/>
    <property type="evidence" value="ECO:0007669"/>
    <property type="project" value="TreeGrafter"/>
</dbReference>
<dbReference type="InterPro" id="IPR000718">
    <property type="entry name" value="Peptidase_M13"/>
</dbReference>